<dbReference type="PANTHER" id="PTHR24064">
    <property type="entry name" value="SOLUTE CARRIER FAMILY 22 MEMBER"/>
    <property type="match status" value="1"/>
</dbReference>
<evidence type="ECO:0000313" key="8">
    <source>
        <dbReference type="Proteomes" id="UP001233172"/>
    </source>
</evidence>
<feature type="transmembrane region" description="Helical" evidence="5">
    <location>
        <begin position="212"/>
        <end position="231"/>
    </location>
</feature>
<dbReference type="InterPro" id="IPR005828">
    <property type="entry name" value="MFS_sugar_transport-like"/>
</dbReference>
<dbReference type="SUPFAM" id="SSF103473">
    <property type="entry name" value="MFS general substrate transporter"/>
    <property type="match status" value="1"/>
</dbReference>
<feature type="domain" description="Major facilitator superfamily (MFS) profile" evidence="6">
    <location>
        <begin position="19"/>
        <end position="475"/>
    </location>
</feature>
<evidence type="ECO:0000259" key="6">
    <source>
        <dbReference type="PROSITE" id="PS50850"/>
    </source>
</evidence>
<evidence type="ECO:0000256" key="3">
    <source>
        <dbReference type="ARBA" id="ARBA00022989"/>
    </source>
</evidence>
<proteinExistence type="predicted"/>
<dbReference type="GO" id="GO:0022857">
    <property type="term" value="F:transmembrane transporter activity"/>
    <property type="evidence" value="ECO:0007669"/>
    <property type="project" value="InterPro"/>
</dbReference>
<protein>
    <submittedName>
        <fullName evidence="7">Organic cation transporter-like protein</fullName>
    </submittedName>
</protein>
<sequence length="525" mass="58337">MSEYEDILQKIRPFGPHQVRTFVLVSLFETPLAWAMLGPIFTAKTPLFSCSDKNQTLYLDTNATDSCEHKNVCESYVFQSDFTSIVSEWQLVCGRGALADLITSLQMAGVLFGAVITGQLADIFGRKKILFIEYALLIVLWFSTGFVTVWELYASLRFLIGGLIGGCLVVNFVLPLEFVTPQWRTFCGCVGFWAVGLMTLALWAFLVRDWRHLDLAMSSTGVVLLPLWWLIDESPRWLLSRGHLKEAQEIISKMAKFNKRPVPDMKCLQDFVQREKIRINEEKKYTYWHLFSSVNQTKGTLICMFGWFVSSSVYYGHNFNSKNLVGNMYLNVFISGLVEIPALIFVLFSNNHLGRRITVFLLMLLSGLACVAVLVIDIAGQGESMPGLTISMAMFGKSCISGAWAAVQILSAETFPTVIRNIGIGACSMAARIGGIVAPQFGFLGKTLMHVPFTIFGILAVTCSFLVLLLNETKDAPLPDRIHPTLPSTPAEVELLNHGKNKAENGSGDDFNLTEVDKISLGQMA</sequence>
<reference evidence="7" key="2">
    <citation type="submission" date="2023-04" db="EMBL/GenBank/DDBJ databases">
        <authorList>
            <person name="Bu L."/>
            <person name="Lu L."/>
            <person name="Laidemitt M.R."/>
            <person name="Zhang S.M."/>
            <person name="Mutuku M."/>
            <person name="Mkoji G."/>
            <person name="Steinauer M."/>
            <person name="Loker E.S."/>
        </authorList>
    </citation>
    <scope>NUCLEOTIDE SEQUENCE</scope>
    <source>
        <strain evidence="7">KasaAsao</strain>
        <tissue evidence="7">Whole Snail</tissue>
    </source>
</reference>
<feature type="transmembrane region" description="Helical" evidence="5">
    <location>
        <begin position="186"/>
        <end position="206"/>
    </location>
</feature>
<dbReference type="Gene3D" id="1.20.1250.20">
    <property type="entry name" value="MFS general substrate transporter like domains"/>
    <property type="match status" value="1"/>
</dbReference>
<feature type="transmembrane region" description="Helical" evidence="5">
    <location>
        <begin position="357"/>
        <end position="376"/>
    </location>
</feature>
<dbReference type="PROSITE" id="PS50850">
    <property type="entry name" value="MFS"/>
    <property type="match status" value="1"/>
</dbReference>
<evidence type="ECO:0000256" key="5">
    <source>
        <dbReference type="SAM" id="Phobius"/>
    </source>
</evidence>
<comment type="caution">
    <text evidence="7">The sequence shown here is derived from an EMBL/GenBank/DDBJ whole genome shotgun (WGS) entry which is preliminary data.</text>
</comment>
<accession>A0AAD8CD11</accession>
<dbReference type="EMBL" id="JASAOG010000001">
    <property type="protein sequence ID" value="KAK0070527.1"/>
    <property type="molecule type" value="Genomic_DNA"/>
</dbReference>
<comment type="subcellular location">
    <subcellularLocation>
        <location evidence="1">Membrane</location>
        <topology evidence="1">Multi-pass membrane protein</topology>
    </subcellularLocation>
</comment>
<dbReference type="Pfam" id="PF00083">
    <property type="entry name" value="Sugar_tr"/>
    <property type="match status" value="1"/>
</dbReference>
<gene>
    <name evidence="7" type="ORF">Bpfe_000510</name>
</gene>
<dbReference type="CDD" id="cd17317">
    <property type="entry name" value="MFS_SLC22"/>
    <property type="match status" value="1"/>
</dbReference>
<evidence type="ECO:0000256" key="4">
    <source>
        <dbReference type="ARBA" id="ARBA00023136"/>
    </source>
</evidence>
<feature type="transmembrane region" description="Helical" evidence="5">
    <location>
        <begin position="156"/>
        <end position="174"/>
    </location>
</feature>
<dbReference type="InterPro" id="IPR036259">
    <property type="entry name" value="MFS_trans_sf"/>
</dbReference>
<evidence type="ECO:0000256" key="2">
    <source>
        <dbReference type="ARBA" id="ARBA00022692"/>
    </source>
</evidence>
<feature type="transmembrane region" description="Helical" evidence="5">
    <location>
        <begin position="97"/>
        <end position="117"/>
    </location>
</feature>
<feature type="transmembrane region" description="Helical" evidence="5">
    <location>
        <begin position="328"/>
        <end position="348"/>
    </location>
</feature>
<dbReference type="InterPro" id="IPR020846">
    <property type="entry name" value="MFS_dom"/>
</dbReference>
<reference evidence="7" key="1">
    <citation type="journal article" date="2023" name="PLoS Negl. Trop. Dis.">
        <title>A genome sequence for Biomphalaria pfeifferi, the major vector snail for the human-infecting parasite Schistosoma mansoni.</title>
        <authorList>
            <person name="Bu L."/>
            <person name="Lu L."/>
            <person name="Laidemitt M.R."/>
            <person name="Zhang S.M."/>
            <person name="Mutuku M."/>
            <person name="Mkoji G."/>
            <person name="Steinauer M."/>
            <person name="Loker E.S."/>
        </authorList>
    </citation>
    <scope>NUCLEOTIDE SEQUENCE</scope>
    <source>
        <strain evidence="7">KasaAsao</strain>
    </source>
</reference>
<keyword evidence="2 5" id="KW-0812">Transmembrane</keyword>
<keyword evidence="4 5" id="KW-0472">Membrane</keyword>
<dbReference type="Proteomes" id="UP001233172">
    <property type="component" value="Unassembled WGS sequence"/>
</dbReference>
<evidence type="ECO:0000256" key="1">
    <source>
        <dbReference type="ARBA" id="ARBA00004141"/>
    </source>
</evidence>
<feature type="transmembrane region" description="Helical" evidence="5">
    <location>
        <begin position="449"/>
        <end position="471"/>
    </location>
</feature>
<name>A0AAD8CD11_BIOPF</name>
<dbReference type="GO" id="GO:0016020">
    <property type="term" value="C:membrane"/>
    <property type="evidence" value="ECO:0007669"/>
    <property type="project" value="UniProtKB-SubCell"/>
</dbReference>
<feature type="transmembrane region" description="Helical" evidence="5">
    <location>
        <begin position="21"/>
        <end position="41"/>
    </location>
</feature>
<keyword evidence="3 5" id="KW-1133">Transmembrane helix</keyword>
<organism evidence="7 8">
    <name type="scientific">Biomphalaria pfeifferi</name>
    <name type="common">Bloodfluke planorb</name>
    <name type="synonym">Freshwater snail</name>
    <dbReference type="NCBI Taxonomy" id="112525"/>
    <lineage>
        <taxon>Eukaryota</taxon>
        <taxon>Metazoa</taxon>
        <taxon>Spiralia</taxon>
        <taxon>Lophotrochozoa</taxon>
        <taxon>Mollusca</taxon>
        <taxon>Gastropoda</taxon>
        <taxon>Heterobranchia</taxon>
        <taxon>Euthyneura</taxon>
        <taxon>Panpulmonata</taxon>
        <taxon>Hygrophila</taxon>
        <taxon>Lymnaeoidea</taxon>
        <taxon>Planorbidae</taxon>
        <taxon>Biomphalaria</taxon>
    </lineage>
</organism>
<feature type="transmembrane region" description="Helical" evidence="5">
    <location>
        <begin position="129"/>
        <end position="150"/>
    </location>
</feature>
<keyword evidence="8" id="KW-1185">Reference proteome</keyword>
<dbReference type="AlphaFoldDB" id="A0AAD8CD11"/>
<evidence type="ECO:0000313" key="7">
    <source>
        <dbReference type="EMBL" id="KAK0070527.1"/>
    </source>
</evidence>